<evidence type="ECO:0000313" key="3">
    <source>
        <dbReference type="Proteomes" id="UP001604277"/>
    </source>
</evidence>
<gene>
    <name evidence="2" type="ORF">Fot_41756</name>
</gene>
<feature type="coiled-coil region" evidence="1">
    <location>
        <begin position="117"/>
        <end position="158"/>
    </location>
</feature>
<name>A0ABD1RJ84_9LAMI</name>
<evidence type="ECO:0000256" key="1">
    <source>
        <dbReference type="SAM" id="Coils"/>
    </source>
</evidence>
<accession>A0ABD1RJ84</accession>
<keyword evidence="1" id="KW-0175">Coiled coil</keyword>
<proteinExistence type="predicted"/>
<keyword evidence="3" id="KW-1185">Reference proteome</keyword>
<comment type="caution">
    <text evidence="2">The sequence shown here is derived from an EMBL/GenBank/DDBJ whole genome shotgun (WGS) entry which is preliminary data.</text>
</comment>
<dbReference type="AlphaFoldDB" id="A0ABD1RJ84"/>
<sequence length="216" mass="25543">MENQLEQLNYSGEEGGREPARAKVLTEFFKLEAERQFSKIKLESFTRKLDEERASWIRQERQKMSVIVDHLKQPTIREKRKLRKLDILNSKFLSNLADSKKSAKQFVQNYEKEKKGREFLKEVCNDLAKEINKEKAEIGALESECRRILENVEEERKMLQLVEDWHEEHVQMKLVNAKLIFEEKYSEMSNIIADLETFLRSSNVNTGITKQITPCF</sequence>
<dbReference type="InterPro" id="IPR043424">
    <property type="entry name" value="BLT-like"/>
</dbReference>
<evidence type="ECO:0000313" key="2">
    <source>
        <dbReference type="EMBL" id="KAL2488464.1"/>
    </source>
</evidence>
<dbReference type="PANTHER" id="PTHR31071:SF2">
    <property type="entry name" value="ACTIN CYTOSKELETON-REGULATORY COMPLEX PAN-LIKE PROTEIN"/>
    <property type="match status" value="1"/>
</dbReference>
<reference evidence="3" key="1">
    <citation type="submission" date="2024-07" db="EMBL/GenBank/DDBJ databases">
        <title>Two chromosome-level genome assemblies of Korean endemic species Abeliophyllum distichum and Forsythia ovata (Oleaceae).</title>
        <authorList>
            <person name="Jang H."/>
        </authorList>
    </citation>
    <scope>NUCLEOTIDE SEQUENCE [LARGE SCALE GENOMIC DNA]</scope>
</reference>
<dbReference type="Proteomes" id="UP001604277">
    <property type="component" value="Unassembled WGS sequence"/>
</dbReference>
<protein>
    <submittedName>
        <fullName evidence="2">Uncharacterized protein</fullName>
    </submittedName>
</protein>
<organism evidence="2 3">
    <name type="scientific">Forsythia ovata</name>
    <dbReference type="NCBI Taxonomy" id="205694"/>
    <lineage>
        <taxon>Eukaryota</taxon>
        <taxon>Viridiplantae</taxon>
        <taxon>Streptophyta</taxon>
        <taxon>Embryophyta</taxon>
        <taxon>Tracheophyta</taxon>
        <taxon>Spermatophyta</taxon>
        <taxon>Magnoliopsida</taxon>
        <taxon>eudicotyledons</taxon>
        <taxon>Gunneridae</taxon>
        <taxon>Pentapetalae</taxon>
        <taxon>asterids</taxon>
        <taxon>lamiids</taxon>
        <taxon>Lamiales</taxon>
        <taxon>Oleaceae</taxon>
        <taxon>Forsythieae</taxon>
        <taxon>Forsythia</taxon>
    </lineage>
</organism>
<dbReference type="EMBL" id="JBFOLJ010000012">
    <property type="protein sequence ID" value="KAL2488464.1"/>
    <property type="molecule type" value="Genomic_DNA"/>
</dbReference>
<dbReference type="PANTHER" id="PTHR31071">
    <property type="entry name" value="GB|AAF24581.1"/>
    <property type="match status" value="1"/>
</dbReference>